<accession>A0A1D8NPH7</accession>
<dbReference type="OrthoDB" id="19711at2759"/>
<dbReference type="GO" id="GO:0043161">
    <property type="term" value="P:proteasome-mediated ubiquitin-dependent protein catabolic process"/>
    <property type="evidence" value="ECO:0007669"/>
    <property type="project" value="TreeGrafter"/>
</dbReference>
<dbReference type="PRINTS" id="PR00320">
    <property type="entry name" value="GPROTEINBRPT"/>
</dbReference>
<organism evidence="6 8">
    <name type="scientific">Yarrowia lipolytica</name>
    <name type="common">Candida lipolytica</name>
    <dbReference type="NCBI Taxonomy" id="4952"/>
    <lineage>
        <taxon>Eukaryota</taxon>
        <taxon>Fungi</taxon>
        <taxon>Dikarya</taxon>
        <taxon>Ascomycota</taxon>
        <taxon>Saccharomycotina</taxon>
        <taxon>Dipodascomycetes</taxon>
        <taxon>Dipodascales</taxon>
        <taxon>Dipodascales incertae sedis</taxon>
        <taxon>Yarrowia</taxon>
    </lineage>
</organism>
<reference evidence="6 8" key="1">
    <citation type="journal article" date="2016" name="PLoS ONE">
        <title>Sequence Assembly of Yarrowia lipolytica Strain W29/CLIB89 Shows Transposable Element Diversity.</title>
        <authorList>
            <person name="Magnan C."/>
            <person name="Yu J."/>
            <person name="Chang I."/>
            <person name="Jahn E."/>
            <person name="Kanomata Y."/>
            <person name="Wu J."/>
            <person name="Zeller M."/>
            <person name="Oakes M."/>
            <person name="Baldi P."/>
            <person name="Sandmeyer S."/>
        </authorList>
    </citation>
    <scope>NUCLEOTIDE SEQUENCE [LARGE SCALE GENOMIC DNA]</scope>
    <source>
        <strain evidence="6">CLIB89</strain>
        <strain evidence="8">CLIB89(W29)</strain>
    </source>
</reference>
<protein>
    <submittedName>
        <fullName evidence="7">WD40-repeat-containing domain protein</fullName>
    </submittedName>
</protein>
<dbReference type="Pfam" id="PF00400">
    <property type="entry name" value="WD40"/>
    <property type="match status" value="6"/>
</dbReference>
<dbReference type="EMBL" id="KZ857326">
    <property type="protein sequence ID" value="RDW28308.1"/>
    <property type="molecule type" value="Genomic_DNA"/>
</dbReference>
<dbReference type="Gene3D" id="2.130.10.10">
    <property type="entry name" value="YVTN repeat-like/Quinoprotein amine dehydrogenase"/>
    <property type="match status" value="2"/>
</dbReference>
<keyword evidence="2" id="KW-0677">Repeat</keyword>
<dbReference type="VEuPathDB" id="FungiDB:YALI0_F21901g"/>
<feature type="compositionally biased region" description="Polar residues" evidence="4">
    <location>
        <begin position="1"/>
        <end position="25"/>
    </location>
</feature>
<dbReference type="PROSITE" id="PS50181">
    <property type="entry name" value="FBOX"/>
    <property type="match status" value="1"/>
</dbReference>
<evidence type="ECO:0000313" key="7">
    <source>
        <dbReference type="EMBL" id="RDW28308.1"/>
    </source>
</evidence>
<dbReference type="SMART" id="SM00256">
    <property type="entry name" value="FBOX"/>
    <property type="match status" value="1"/>
</dbReference>
<dbReference type="SUPFAM" id="SSF81383">
    <property type="entry name" value="F-box domain"/>
    <property type="match status" value="1"/>
</dbReference>
<dbReference type="SUPFAM" id="SSF50978">
    <property type="entry name" value="WD40 repeat-like"/>
    <property type="match status" value="1"/>
</dbReference>
<dbReference type="CDD" id="cd22131">
    <property type="entry name" value="F-box_FBXW2"/>
    <property type="match status" value="1"/>
</dbReference>
<feature type="repeat" description="WD" evidence="3">
    <location>
        <begin position="473"/>
        <end position="505"/>
    </location>
</feature>
<dbReference type="Pfam" id="PF12937">
    <property type="entry name" value="F-box-like"/>
    <property type="match status" value="1"/>
</dbReference>
<name>A0A1D8NPH7_YARLL</name>
<dbReference type="Proteomes" id="UP000256601">
    <property type="component" value="Unassembled WGS sequence"/>
</dbReference>
<reference evidence="7 9" key="2">
    <citation type="submission" date="2018-07" db="EMBL/GenBank/DDBJ databases">
        <title>Draft Genome Assemblies for Five Robust Yarrowia lipolytica Strains Exhibiting High Lipid Production and Pentose Sugar Utilization and Sugar Alcohol Secretion from Undetoxified Lignocellulosic Biomass Hydrolysates.</title>
        <authorList>
            <consortium name="DOE Joint Genome Institute"/>
            <person name="Walker C."/>
            <person name="Ryu S."/>
            <person name="Na H."/>
            <person name="Zane M."/>
            <person name="LaButti K."/>
            <person name="Lipzen A."/>
            <person name="Haridas S."/>
            <person name="Barry K."/>
            <person name="Grigoriev I.V."/>
            <person name="Quarterman J."/>
            <person name="Slininger P."/>
            <person name="Dien B."/>
            <person name="Trinh C.T."/>
        </authorList>
    </citation>
    <scope>NUCLEOTIDE SEQUENCE [LARGE SCALE GENOMIC DNA]</scope>
    <source>
        <strain evidence="7 9">YB392</strain>
    </source>
</reference>
<dbReference type="InterPro" id="IPR001680">
    <property type="entry name" value="WD40_rpt"/>
</dbReference>
<evidence type="ECO:0000259" key="5">
    <source>
        <dbReference type="PROSITE" id="PS50181"/>
    </source>
</evidence>
<dbReference type="InterPro" id="IPR019775">
    <property type="entry name" value="WD40_repeat_CS"/>
</dbReference>
<dbReference type="Gene3D" id="1.20.1280.50">
    <property type="match status" value="1"/>
</dbReference>
<dbReference type="VEuPathDB" id="FungiDB:YALI1_F28967g"/>
<evidence type="ECO:0000313" key="6">
    <source>
        <dbReference type="EMBL" id="AOW07540.1"/>
    </source>
</evidence>
<evidence type="ECO:0000256" key="4">
    <source>
        <dbReference type="SAM" id="MobiDB-lite"/>
    </source>
</evidence>
<dbReference type="PROSITE" id="PS50294">
    <property type="entry name" value="WD_REPEATS_REGION"/>
    <property type="match status" value="4"/>
</dbReference>
<dbReference type="PANTHER" id="PTHR19849:SF1">
    <property type="entry name" value="F-BOX_WD REPEAT-CONTAINING PROTEIN 7"/>
    <property type="match status" value="1"/>
</dbReference>
<sequence>MEYSTPGSASPGSSNTPRSSANNSPVIRPTSHDTEVADMPGVASSSSSTFSSTSRFKNARQRLSRLMSRLPSFSSDARDGFRNGFVNINGSVASGWGASSSSSSSTPVVKKRDREETATTPPAAPTTKTPKRVSTSPSITSSALSRFSWSESEHRRTLSSKLFYSPQRVIGETESGIAFIDDVPQGTDFVSILPTEISFSIFALLDPLDLDNCALVSRDWNRAINSDPLWRQMFYQNRWKAVTEPHTCWKSLYRTRHLLAQQWGTTKHAQTHTLVGHQDSVYCCQFDNDKIVTGSRDKTIRVWNATTYVCERVLAGHEASVLCLQFDEKIMVSGSSDYSIIIWDMVSMQPIRRVITHTSRVLSVCLSPEYIFSCSKDGTICVTKRSDFTLKYRLSGHNGPVNNIQVFGDYIYSAGGDALIKKWSLATGLCVRDYRGHTRGAACIEANDKLIVSGSSDNTIRVWDKDSGTSKVLEGHSKLVRSINLYDDYIISSSYDLSIKIWTIEGRLLTSLTGYHSGSLITAKADRQKIVSTSLGCSPVIFDFGAGLKEEHLAQITG</sequence>
<dbReference type="GO" id="GO:0043130">
    <property type="term" value="F:ubiquitin binding"/>
    <property type="evidence" value="ECO:0007669"/>
    <property type="project" value="TreeGrafter"/>
</dbReference>
<dbReference type="InterPro" id="IPR036047">
    <property type="entry name" value="F-box-like_dom_sf"/>
</dbReference>
<dbReference type="InterPro" id="IPR015943">
    <property type="entry name" value="WD40/YVTN_repeat-like_dom_sf"/>
</dbReference>
<dbReference type="InterPro" id="IPR036322">
    <property type="entry name" value="WD40_repeat_dom_sf"/>
</dbReference>
<dbReference type="KEGG" id="yli:2908842"/>
<feature type="compositionally biased region" description="Low complexity" evidence="4">
    <location>
        <begin position="95"/>
        <end position="105"/>
    </location>
</feature>
<dbReference type="Proteomes" id="UP000182444">
    <property type="component" value="Chromosome 1F"/>
</dbReference>
<dbReference type="PROSITE" id="PS00678">
    <property type="entry name" value="WD_REPEATS_1"/>
    <property type="match status" value="2"/>
</dbReference>
<dbReference type="EMBL" id="CP017558">
    <property type="protein sequence ID" value="AOW07540.1"/>
    <property type="molecule type" value="Genomic_DNA"/>
</dbReference>
<feature type="repeat" description="WD" evidence="3">
    <location>
        <begin position="274"/>
        <end position="307"/>
    </location>
</feature>
<keyword evidence="1 3" id="KW-0853">WD repeat</keyword>
<feature type="repeat" description="WD" evidence="3">
    <location>
        <begin position="434"/>
        <end position="473"/>
    </location>
</feature>
<feature type="compositionally biased region" description="Low complexity" evidence="4">
    <location>
        <begin position="44"/>
        <end position="54"/>
    </location>
</feature>
<feature type="repeat" description="WD" evidence="3">
    <location>
        <begin position="314"/>
        <end position="353"/>
    </location>
</feature>
<gene>
    <name evidence="7" type="ORF">B0I71DRAFT_127633</name>
    <name evidence="6" type="ORF">YALI1_F28967g</name>
</gene>
<dbReference type="GO" id="GO:0005737">
    <property type="term" value="C:cytoplasm"/>
    <property type="evidence" value="ECO:0007669"/>
    <property type="project" value="TreeGrafter"/>
</dbReference>
<dbReference type="CDD" id="cd00200">
    <property type="entry name" value="WD40"/>
    <property type="match status" value="1"/>
</dbReference>
<feature type="repeat" description="WD" evidence="3">
    <location>
        <begin position="394"/>
        <end position="433"/>
    </location>
</feature>
<feature type="region of interest" description="Disordered" evidence="4">
    <location>
        <begin position="95"/>
        <end position="139"/>
    </location>
</feature>
<evidence type="ECO:0000256" key="2">
    <source>
        <dbReference type="ARBA" id="ARBA00022737"/>
    </source>
</evidence>
<dbReference type="GO" id="GO:0005634">
    <property type="term" value="C:nucleus"/>
    <property type="evidence" value="ECO:0007669"/>
    <property type="project" value="TreeGrafter"/>
</dbReference>
<evidence type="ECO:0000313" key="8">
    <source>
        <dbReference type="Proteomes" id="UP000182444"/>
    </source>
</evidence>
<dbReference type="AlphaFoldDB" id="A0A1D8NPH7"/>
<evidence type="ECO:0000313" key="9">
    <source>
        <dbReference type="Proteomes" id="UP000256601"/>
    </source>
</evidence>
<proteinExistence type="predicted"/>
<dbReference type="FunFam" id="2.130.10.10:FF:002534">
    <property type="entry name" value="WD40-repeat-containing domain protein"/>
    <property type="match status" value="1"/>
</dbReference>
<dbReference type="SMART" id="SM00320">
    <property type="entry name" value="WD40"/>
    <property type="match status" value="6"/>
</dbReference>
<dbReference type="GO" id="GO:0010992">
    <property type="term" value="P:ubiquitin recycling"/>
    <property type="evidence" value="ECO:0007669"/>
    <property type="project" value="TreeGrafter"/>
</dbReference>
<dbReference type="InterPro" id="IPR020472">
    <property type="entry name" value="WD40_PAC1"/>
</dbReference>
<feature type="domain" description="F-box" evidence="5">
    <location>
        <begin position="187"/>
        <end position="233"/>
    </location>
</feature>
<feature type="region of interest" description="Disordered" evidence="4">
    <location>
        <begin position="1"/>
        <end position="56"/>
    </location>
</feature>
<evidence type="ECO:0000256" key="1">
    <source>
        <dbReference type="ARBA" id="ARBA00022574"/>
    </source>
</evidence>
<dbReference type="InterPro" id="IPR001810">
    <property type="entry name" value="F-box_dom"/>
</dbReference>
<feature type="compositionally biased region" description="Low complexity" evidence="4">
    <location>
        <begin position="118"/>
        <end position="139"/>
    </location>
</feature>
<dbReference type="PANTHER" id="PTHR19849">
    <property type="entry name" value="PHOSPHOLIPASE A-2-ACTIVATING PROTEIN"/>
    <property type="match status" value="1"/>
</dbReference>
<dbReference type="eggNOG" id="KOG0281">
    <property type="taxonomic scope" value="Eukaryota"/>
</dbReference>
<dbReference type="PROSITE" id="PS50082">
    <property type="entry name" value="WD_REPEATS_2"/>
    <property type="match status" value="5"/>
</dbReference>
<evidence type="ECO:0000256" key="3">
    <source>
        <dbReference type="PROSITE-ProRule" id="PRU00221"/>
    </source>
</evidence>